<feature type="domain" description="HTH luxR-type" evidence="3">
    <location>
        <begin position="1004"/>
        <end position="1069"/>
    </location>
</feature>
<organism evidence="4 5">
    <name type="scientific">Streptomyces tunisiensis</name>
    <dbReference type="NCBI Taxonomy" id="948699"/>
    <lineage>
        <taxon>Bacteria</taxon>
        <taxon>Bacillati</taxon>
        <taxon>Actinomycetota</taxon>
        <taxon>Actinomycetes</taxon>
        <taxon>Kitasatosporales</taxon>
        <taxon>Streptomycetaceae</taxon>
        <taxon>Streptomyces</taxon>
    </lineage>
</organism>
<comment type="caution">
    <text evidence="4">The sequence shown here is derived from an EMBL/GenBank/DDBJ whole genome shotgun (WGS) entry which is preliminary data.</text>
</comment>
<dbReference type="InterPro" id="IPR036388">
    <property type="entry name" value="WH-like_DNA-bd_sf"/>
</dbReference>
<proteinExistence type="predicted"/>
<accession>A0ABP7YJN1</accession>
<dbReference type="Gene3D" id="1.25.40.10">
    <property type="entry name" value="Tetratricopeptide repeat domain"/>
    <property type="match status" value="1"/>
</dbReference>
<dbReference type="PROSITE" id="PS50043">
    <property type="entry name" value="HTH_LUXR_2"/>
    <property type="match status" value="1"/>
</dbReference>
<evidence type="ECO:0000256" key="2">
    <source>
        <dbReference type="SAM" id="MobiDB-lite"/>
    </source>
</evidence>
<dbReference type="SMART" id="SM00421">
    <property type="entry name" value="HTH_LUXR"/>
    <property type="match status" value="1"/>
</dbReference>
<feature type="compositionally biased region" description="Pro residues" evidence="2">
    <location>
        <begin position="658"/>
        <end position="668"/>
    </location>
</feature>
<dbReference type="CDD" id="cd06170">
    <property type="entry name" value="LuxR_C_like"/>
    <property type="match status" value="1"/>
</dbReference>
<dbReference type="SUPFAM" id="SSF46894">
    <property type="entry name" value="C-terminal effector domain of the bipartite response regulators"/>
    <property type="match status" value="1"/>
</dbReference>
<dbReference type="Proteomes" id="UP001501845">
    <property type="component" value="Unassembled WGS sequence"/>
</dbReference>
<dbReference type="SUPFAM" id="SSF52540">
    <property type="entry name" value="P-loop containing nucleoside triphosphate hydrolases"/>
    <property type="match status" value="1"/>
</dbReference>
<dbReference type="Pfam" id="PF00196">
    <property type="entry name" value="GerE"/>
    <property type="match status" value="1"/>
</dbReference>
<dbReference type="PRINTS" id="PR00038">
    <property type="entry name" value="HTHLUXR"/>
</dbReference>
<name>A0ABP7YJN1_9ACTN</name>
<dbReference type="InterPro" id="IPR027417">
    <property type="entry name" value="P-loop_NTPase"/>
</dbReference>
<dbReference type="InterPro" id="IPR039420">
    <property type="entry name" value="WalR-like"/>
</dbReference>
<gene>
    <name evidence="4" type="ORF">GCM10022285_30970</name>
</gene>
<sequence length="1075" mass="111742">MTGQTTARQRLTAELLDALRTDGGVRVVTGEPGCGRTTFLDHAARLFRAGPVRYVRADGAHGLDEALRTVGPLLVCVDDADLWDAPSRAALARTATRIRETAVRTTLLLTVAGHRPPPPELADLPVLRLGPLTPGDAALLIRERADSAVDPAVQEELITAAEGNPALLLALVRRLSPAQLGGRRSLPRPTADGEVLADVAGDRLPDDPGGLLLTTAAAARATGEEDADAALVLRAAHAAATAPLPDLLTRGERRLRFRSGLMARAVYATASPGDRRAAHLSLAEAATDREDLLPLLHRAWAVGAPAPAVAASLAAAATDPSSTAPPALRRRALTRAAELTPDQAERARRHLAAAEQALLAGLAADALRLLDRARGRSAPASVRGGAELLRGAVLLADGPVEDARESFLLAADLLPPPAAARATLGAADAAWSAGDPTACLSALAPTHTPPALPLAEACVRVPRSTPTPGPPTPTPPVVSACTCRPTPAAVEVPGPPDAVSRAVGDVSRRCGQSCLLQHPDGLGGPAARVGVTTPRTACAPSTDFRAGGALSTDSRAGGALPADSRAGGAPPTDSQPSGVPPTYLQPSGALPMDSRSSGALPADSRSSGAPPTDLQPSGAPPTDLQRSGALPADSRSSGALPTDLQRSGALPMDSQPSGVPPTMSPPDGDPSRDHRDGMRAVLLARFDLAATPLRRVVDNGLHGSDPDHLLRSAAAALMLGDVTSARRAGARALAAARTTGSAALEPRALEYLAYAELRAGRHQLARTHAEEGLHAAERTGQRNTAAHHHAVLALAASIEGEADLVAEHAEAALRTARRHGLVQAATLAHWAVARADLGAGRPREAAQRLGPLVRPGARRGHFAVWMLAVPCFVEAAASAGRPQHAEAVVEDFVLWAACGADPQAPSQLLRCRALLAGPDTADELYLRALDRHDDTAGDFERARTELLYGKWLRRRRRLREARARLEEARLGFERCGAPLWAQQAAAELRAGGAAPNAAPAASVGAGDLARLTPQQMRIARYVAAGATNREVALSLSVSTRTVDYHLRNVFATLGLRSRVELVRLVEQEEKTGARL</sequence>
<keyword evidence="1" id="KW-0238">DNA-binding</keyword>
<dbReference type="PANTHER" id="PTHR43214:SF42">
    <property type="entry name" value="TRANSCRIPTIONAL REGULATORY PROTEIN DESR"/>
    <property type="match status" value="1"/>
</dbReference>
<dbReference type="PANTHER" id="PTHR43214">
    <property type="entry name" value="TWO-COMPONENT RESPONSE REGULATOR"/>
    <property type="match status" value="1"/>
</dbReference>
<evidence type="ECO:0000259" key="3">
    <source>
        <dbReference type="PROSITE" id="PS50043"/>
    </source>
</evidence>
<reference evidence="5" key="1">
    <citation type="journal article" date="2019" name="Int. J. Syst. Evol. Microbiol.">
        <title>The Global Catalogue of Microorganisms (GCM) 10K type strain sequencing project: providing services to taxonomists for standard genome sequencing and annotation.</title>
        <authorList>
            <consortium name="The Broad Institute Genomics Platform"/>
            <consortium name="The Broad Institute Genome Sequencing Center for Infectious Disease"/>
            <person name="Wu L."/>
            <person name="Ma J."/>
        </authorList>
    </citation>
    <scope>NUCLEOTIDE SEQUENCE [LARGE SCALE GENOMIC DNA]</scope>
    <source>
        <strain evidence="5">JCM 17589</strain>
    </source>
</reference>
<dbReference type="EMBL" id="BAABBU010000015">
    <property type="protein sequence ID" value="GAA4136273.1"/>
    <property type="molecule type" value="Genomic_DNA"/>
</dbReference>
<evidence type="ECO:0000313" key="5">
    <source>
        <dbReference type="Proteomes" id="UP001501845"/>
    </source>
</evidence>
<keyword evidence="5" id="KW-1185">Reference proteome</keyword>
<dbReference type="Gene3D" id="1.10.10.10">
    <property type="entry name" value="Winged helix-like DNA-binding domain superfamily/Winged helix DNA-binding domain"/>
    <property type="match status" value="1"/>
</dbReference>
<protein>
    <recommendedName>
        <fullName evidence="3">HTH luxR-type domain-containing protein</fullName>
    </recommendedName>
</protein>
<evidence type="ECO:0000313" key="4">
    <source>
        <dbReference type="EMBL" id="GAA4136273.1"/>
    </source>
</evidence>
<dbReference type="InterPro" id="IPR016032">
    <property type="entry name" value="Sig_transdc_resp-reg_C-effctor"/>
</dbReference>
<feature type="region of interest" description="Disordered" evidence="2">
    <location>
        <begin position="538"/>
        <end position="675"/>
    </location>
</feature>
<dbReference type="SUPFAM" id="SSF48452">
    <property type="entry name" value="TPR-like"/>
    <property type="match status" value="1"/>
</dbReference>
<evidence type="ECO:0000256" key="1">
    <source>
        <dbReference type="ARBA" id="ARBA00023125"/>
    </source>
</evidence>
<dbReference type="InterPro" id="IPR000792">
    <property type="entry name" value="Tscrpt_reg_LuxR_C"/>
</dbReference>
<dbReference type="RefSeq" id="WP_346156626.1">
    <property type="nucleotide sequence ID" value="NZ_BAABBU010000015.1"/>
</dbReference>
<dbReference type="InterPro" id="IPR011990">
    <property type="entry name" value="TPR-like_helical_dom_sf"/>
</dbReference>